<keyword evidence="3" id="KW-0645">Protease</keyword>
<evidence type="ECO:0000256" key="4">
    <source>
        <dbReference type="ARBA" id="ARBA00022692"/>
    </source>
</evidence>
<name>A0A7C4H711_THEPE</name>
<dbReference type="PANTHER" id="PTHR43221:SF2">
    <property type="entry name" value="PROTEASE HTPX HOMOLOG"/>
    <property type="match status" value="1"/>
</dbReference>
<keyword evidence="4 11" id="KW-0812">Transmembrane</keyword>
<dbReference type="PANTHER" id="PTHR43221">
    <property type="entry name" value="PROTEASE HTPX"/>
    <property type="match status" value="1"/>
</dbReference>
<evidence type="ECO:0000256" key="5">
    <source>
        <dbReference type="ARBA" id="ARBA00022723"/>
    </source>
</evidence>
<dbReference type="AlphaFoldDB" id="A0A7C4H711"/>
<feature type="transmembrane region" description="Helical" evidence="11">
    <location>
        <begin position="332"/>
        <end position="351"/>
    </location>
</feature>
<accession>A0A7C4H711</accession>
<dbReference type="Gene3D" id="3.30.2010.10">
    <property type="entry name" value="Metalloproteases ('zincins'), catalytic domain"/>
    <property type="match status" value="1"/>
</dbReference>
<evidence type="ECO:0000256" key="9">
    <source>
        <dbReference type="ARBA" id="ARBA00023049"/>
    </source>
</evidence>
<evidence type="ECO:0000256" key="7">
    <source>
        <dbReference type="ARBA" id="ARBA00022833"/>
    </source>
</evidence>
<feature type="transmembrane region" description="Helical" evidence="11">
    <location>
        <begin position="152"/>
        <end position="173"/>
    </location>
</feature>
<dbReference type="EMBL" id="DTBQ01000120">
    <property type="protein sequence ID" value="HGM46969.1"/>
    <property type="molecule type" value="Genomic_DNA"/>
</dbReference>
<keyword evidence="8 11" id="KW-1133">Transmembrane helix</keyword>
<evidence type="ECO:0000256" key="2">
    <source>
        <dbReference type="ARBA" id="ARBA00022475"/>
    </source>
</evidence>
<dbReference type="Pfam" id="PF01435">
    <property type="entry name" value="Peptidase_M48"/>
    <property type="match status" value="1"/>
</dbReference>
<dbReference type="GO" id="GO:0006508">
    <property type="term" value="P:proteolysis"/>
    <property type="evidence" value="ECO:0007669"/>
    <property type="project" value="UniProtKB-KW"/>
</dbReference>
<evidence type="ECO:0000256" key="3">
    <source>
        <dbReference type="ARBA" id="ARBA00022670"/>
    </source>
</evidence>
<sequence length="456" mass="49354">MYVKSLYLPLLCFSRSRSKPEDVLLALQRKGLLSFSLRSRWAGCETWRARTHFGDVLITLNNEEKLIVESEEKKALDFFLKSFFLEVSALCRAEPELVIVFLGDQLLPVGGSRLAAFLSRGALGVLVFAAVVTCLEAPLSALGIPFLLSTALAFSISLPIALLLGPAVALRALPRWRMPHGQPLRIIVAKLVSLDSDVELAASFAKLSLAKKPGELTPDAVISELESWGVPVRGVSVLEFPSPAARFCNGGECPEFFLTTSRRVLAVSYSALGGSKVVLGVDALIDLDQDEVHAVVAHELSHIKHGDSATLTLVASLVGLLLLAGLEVLLPNIPALIAVFLAGVYAVTLLWRALELRADLEAALEAGRAPLRRALIKLEYPSLAKSSSLHRRILSVFLPTAHPPVWLRLAALEKACLQKNLFREALKIIASSLFLAVEAHESLPNPPKRGLPLCCS</sequence>
<dbReference type="GO" id="GO:0046872">
    <property type="term" value="F:metal ion binding"/>
    <property type="evidence" value="ECO:0007669"/>
    <property type="project" value="UniProtKB-KW"/>
</dbReference>
<protein>
    <recommendedName>
        <fullName evidence="12">Peptidase M48 domain-containing protein</fullName>
    </recommendedName>
</protein>
<comment type="caution">
    <text evidence="13">The sequence shown here is derived from an EMBL/GenBank/DDBJ whole genome shotgun (WGS) entry which is preliminary data.</text>
</comment>
<evidence type="ECO:0000256" key="11">
    <source>
        <dbReference type="SAM" id="Phobius"/>
    </source>
</evidence>
<feature type="domain" description="Peptidase M48" evidence="12">
    <location>
        <begin position="272"/>
        <end position="414"/>
    </location>
</feature>
<evidence type="ECO:0000259" key="12">
    <source>
        <dbReference type="Pfam" id="PF01435"/>
    </source>
</evidence>
<proteinExistence type="predicted"/>
<feature type="transmembrane region" description="Helical" evidence="11">
    <location>
        <begin position="122"/>
        <end position="146"/>
    </location>
</feature>
<keyword evidence="2" id="KW-1003">Cell membrane</keyword>
<keyword evidence="7" id="KW-0862">Zinc</keyword>
<comment type="cofactor">
    <cofactor evidence="1">
        <name>Zn(2+)</name>
        <dbReference type="ChEBI" id="CHEBI:29105"/>
    </cofactor>
</comment>
<organism evidence="13">
    <name type="scientific">Thermofilum pendens</name>
    <dbReference type="NCBI Taxonomy" id="2269"/>
    <lineage>
        <taxon>Archaea</taxon>
        <taxon>Thermoproteota</taxon>
        <taxon>Thermoprotei</taxon>
        <taxon>Thermofilales</taxon>
        <taxon>Thermofilaceae</taxon>
        <taxon>Thermofilum</taxon>
    </lineage>
</organism>
<evidence type="ECO:0000256" key="6">
    <source>
        <dbReference type="ARBA" id="ARBA00022801"/>
    </source>
</evidence>
<dbReference type="InterPro" id="IPR050083">
    <property type="entry name" value="HtpX_protease"/>
</dbReference>
<keyword evidence="5" id="KW-0479">Metal-binding</keyword>
<feature type="transmembrane region" description="Helical" evidence="11">
    <location>
        <begin position="308"/>
        <end position="326"/>
    </location>
</feature>
<reference evidence="13" key="1">
    <citation type="journal article" date="2020" name="mSystems">
        <title>Genome- and Community-Level Interaction Insights into Carbon Utilization and Element Cycling Functions of Hydrothermarchaeota in Hydrothermal Sediment.</title>
        <authorList>
            <person name="Zhou Z."/>
            <person name="Liu Y."/>
            <person name="Xu W."/>
            <person name="Pan J."/>
            <person name="Luo Z.H."/>
            <person name="Li M."/>
        </authorList>
    </citation>
    <scope>NUCLEOTIDE SEQUENCE</scope>
    <source>
        <strain evidence="13">SpSt-649</strain>
    </source>
</reference>
<gene>
    <name evidence="13" type="ORF">ENU21_04375</name>
</gene>
<evidence type="ECO:0000313" key="13">
    <source>
        <dbReference type="EMBL" id="HGM46969.1"/>
    </source>
</evidence>
<evidence type="ECO:0000256" key="1">
    <source>
        <dbReference type="ARBA" id="ARBA00001947"/>
    </source>
</evidence>
<dbReference type="InterPro" id="IPR001915">
    <property type="entry name" value="Peptidase_M48"/>
</dbReference>
<keyword evidence="10 11" id="KW-0472">Membrane</keyword>
<keyword evidence="9" id="KW-0482">Metalloprotease</keyword>
<keyword evidence="6" id="KW-0378">Hydrolase</keyword>
<evidence type="ECO:0000256" key="10">
    <source>
        <dbReference type="ARBA" id="ARBA00023136"/>
    </source>
</evidence>
<evidence type="ECO:0000256" key="8">
    <source>
        <dbReference type="ARBA" id="ARBA00022989"/>
    </source>
</evidence>
<dbReference type="GO" id="GO:0004222">
    <property type="term" value="F:metalloendopeptidase activity"/>
    <property type="evidence" value="ECO:0007669"/>
    <property type="project" value="InterPro"/>
</dbReference>